<dbReference type="OrthoDB" id="9803456at2"/>
<reference evidence="8 9" key="1">
    <citation type="submission" date="2019-07" db="EMBL/GenBank/DDBJ databases">
        <title>Whole genome shotgun sequence of Brevifollis gellanilyticus NBRC 108608.</title>
        <authorList>
            <person name="Hosoyama A."/>
            <person name="Uohara A."/>
            <person name="Ohji S."/>
            <person name="Ichikawa N."/>
        </authorList>
    </citation>
    <scope>NUCLEOTIDE SEQUENCE [LARGE SCALE GENOMIC DNA]</scope>
    <source>
        <strain evidence="8 9">NBRC 108608</strain>
    </source>
</reference>
<keyword evidence="4" id="KW-0808">Transferase</keyword>
<comment type="caution">
    <text evidence="8">The sequence shown here is derived from an EMBL/GenBank/DDBJ whole genome shotgun (WGS) entry which is preliminary data.</text>
</comment>
<keyword evidence="7" id="KW-0812">Transmembrane</keyword>
<sequence>MTPEATIPHAAPASPPLRNTGLHGAFWTRCLLKLLRFVPMRLALILVWPVTAIIYMLARPQRRAILSNLAALKPEQGPVLRWWSGCLVFVNFALTYLDRLWCMYFKKEVSWEVSHMERFEQLRAHPGGVIVFTIHSGNYDIGATLFAQKFGRRLHTVRAPEQTEQLQKLREQELRRTEQQSPLLHVHYNYGDNHLGLELTRVLMDGDAVAVQGDRVLSAVSPVAMSCEGRTYQIPRGPLVLAEISKAPCYPIILERTGCLRYRIHVGECFSDGTSRLRADDIGKRWLPILHRHLQNHWDQWFVFEPLVTLEK</sequence>
<evidence type="ECO:0000256" key="6">
    <source>
        <dbReference type="ARBA" id="ARBA00023315"/>
    </source>
</evidence>
<organism evidence="8 9">
    <name type="scientific">Brevifollis gellanilyticus</name>
    <dbReference type="NCBI Taxonomy" id="748831"/>
    <lineage>
        <taxon>Bacteria</taxon>
        <taxon>Pseudomonadati</taxon>
        <taxon>Verrucomicrobiota</taxon>
        <taxon>Verrucomicrobiia</taxon>
        <taxon>Verrucomicrobiales</taxon>
        <taxon>Verrucomicrobiaceae</taxon>
    </lineage>
</organism>
<evidence type="ECO:0000256" key="5">
    <source>
        <dbReference type="ARBA" id="ARBA00023136"/>
    </source>
</evidence>
<evidence type="ECO:0000256" key="2">
    <source>
        <dbReference type="ARBA" id="ARBA00022475"/>
    </source>
</evidence>
<evidence type="ECO:0000256" key="4">
    <source>
        <dbReference type="ARBA" id="ARBA00022679"/>
    </source>
</evidence>
<dbReference type="AlphaFoldDB" id="A0A512M277"/>
<name>A0A512M277_9BACT</name>
<feature type="transmembrane region" description="Helical" evidence="7">
    <location>
        <begin position="38"/>
        <end position="58"/>
    </location>
</feature>
<gene>
    <name evidence="8" type="ORF">BGE01nite_01300</name>
</gene>
<keyword evidence="2" id="KW-1003">Cell membrane</keyword>
<evidence type="ECO:0000313" key="8">
    <source>
        <dbReference type="EMBL" id="GEP40839.1"/>
    </source>
</evidence>
<feature type="transmembrane region" description="Helical" evidence="7">
    <location>
        <begin position="79"/>
        <end position="97"/>
    </location>
</feature>
<dbReference type="EMBL" id="BKAG01000001">
    <property type="protein sequence ID" value="GEP40839.1"/>
    <property type="molecule type" value="Genomic_DNA"/>
</dbReference>
<dbReference type="GO" id="GO:0016746">
    <property type="term" value="F:acyltransferase activity"/>
    <property type="evidence" value="ECO:0007669"/>
    <property type="project" value="UniProtKB-KW"/>
</dbReference>
<keyword evidence="3" id="KW-0997">Cell inner membrane</keyword>
<evidence type="ECO:0000313" key="9">
    <source>
        <dbReference type="Proteomes" id="UP000321577"/>
    </source>
</evidence>
<dbReference type="Proteomes" id="UP000321577">
    <property type="component" value="Unassembled WGS sequence"/>
</dbReference>
<dbReference type="RefSeq" id="WP_146848321.1">
    <property type="nucleotide sequence ID" value="NZ_BKAG01000001.1"/>
</dbReference>
<keyword evidence="5 7" id="KW-0472">Membrane</keyword>
<dbReference type="PANTHER" id="PTHR30606">
    <property type="entry name" value="LIPID A BIOSYNTHESIS LAUROYL ACYLTRANSFERASE"/>
    <property type="match status" value="1"/>
</dbReference>
<keyword evidence="7" id="KW-1133">Transmembrane helix</keyword>
<evidence type="ECO:0000256" key="1">
    <source>
        <dbReference type="ARBA" id="ARBA00004533"/>
    </source>
</evidence>
<evidence type="ECO:0000256" key="3">
    <source>
        <dbReference type="ARBA" id="ARBA00022519"/>
    </source>
</evidence>
<evidence type="ECO:0000256" key="7">
    <source>
        <dbReference type="SAM" id="Phobius"/>
    </source>
</evidence>
<dbReference type="GO" id="GO:0005886">
    <property type="term" value="C:plasma membrane"/>
    <property type="evidence" value="ECO:0007669"/>
    <property type="project" value="UniProtKB-SubCell"/>
</dbReference>
<protein>
    <recommendedName>
        <fullName evidence="10">Lipid A biosynthesis lauroyl acyltransferase</fullName>
    </recommendedName>
</protein>
<evidence type="ECO:0008006" key="10">
    <source>
        <dbReference type="Google" id="ProtNLM"/>
    </source>
</evidence>
<dbReference type="Pfam" id="PF03279">
    <property type="entry name" value="Lip_A_acyltrans"/>
    <property type="match status" value="1"/>
</dbReference>
<dbReference type="PANTHER" id="PTHR30606:SF10">
    <property type="entry name" value="PHOSPHATIDYLINOSITOL MANNOSIDE ACYLTRANSFERASE"/>
    <property type="match status" value="1"/>
</dbReference>
<comment type="subcellular location">
    <subcellularLocation>
        <location evidence="1">Cell inner membrane</location>
    </subcellularLocation>
</comment>
<accession>A0A512M277</accession>
<keyword evidence="9" id="KW-1185">Reference proteome</keyword>
<dbReference type="GO" id="GO:0009247">
    <property type="term" value="P:glycolipid biosynthetic process"/>
    <property type="evidence" value="ECO:0007669"/>
    <property type="project" value="UniProtKB-ARBA"/>
</dbReference>
<dbReference type="InterPro" id="IPR004960">
    <property type="entry name" value="LipA_acyltrans"/>
</dbReference>
<keyword evidence="6" id="KW-0012">Acyltransferase</keyword>
<proteinExistence type="predicted"/>